<dbReference type="Pfam" id="PF05527">
    <property type="entry name" value="TNFAIP8"/>
    <property type="match status" value="1"/>
</dbReference>
<dbReference type="InterPro" id="IPR038355">
    <property type="entry name" value="TNFAIP8_sf"/>
</dbReference>
<accession>A0A7R9AJX1</accession>
<dbReference type="EMBL" id="CAJPEV010018225">
    <property type="protein sequence ID" value="CAG0907641.1"/>
    <property type="molecule type" value="Genomic_DNA"/>
</dbReference>
<name>A0A7R9AJX1_9CRUS</name>
<dbReference type="GO" id="GO:0005737">
    <property type="term" value="C:cytoplasm"/>
    <property type="evidence" value="ECO:0007669"/>
    <property type="project" value="TreeGrafter"/>
</dbReference>
<reference evidence="1" key="1">
    <citation type="submission" date="2020-11" db="EMBL/GenBank/DDBJ databases">
        <authorList>
            <person name="Tran Van P."/>
        </authorList>
    </citation>
    <scope>NUCLEOTIDE SEQUENCE</scope>
</reference>
<sequence>MVKNLIKLSVKAGILHRNDQFNAEELAMIEEFRRKFLNLGKTVISFQEVEFSYDRAFLVARMRECRNLFQGIVQRHLTEKSVNRIELIFRFFSDPAFLDQAFRKDYPHREIVDRIVQDLHKSIEEGRL</sequence>
<dbReference type="Gene3D" id="1.20.1440.160">
    <property type="entry name" value="Tumor necrosis factor alpha-induced protein 8-like"/>
    <property type="match status" value="1"/>
</dbReference>
<evidence type="ECO:0000313" key="2">
    <source>
        <dbReference type="Proteomes" id="UP000677054"/>
    </source>
</evidence>
<protein>
    <submittedName>
        <fullName evidence="1">Uncharacterized protein</fullName>
    </submittedName>
</protein>
<dbReference type="GO" id="GO:0042981">
    <property type="term" value="P:regulation of apoptotic process"/>
    <property type="evidence" value="ECO:0007669"/>
    <property type="project" value="InterPro"/>
</dbReference>
<dbReference type="OrthoDB" id="10055976at2759"/>
<dbReference type="EMBL" id="LR917743">
    <property type="protein sequence ID" value="CAD7255143.1"/>
    <property type="molecule type" value="Genomic_DNA"/>
</dbReference>
<dbReference type="PANTHER" id="PTHR12757:SF1">
    <property type="entry name" value="PROTEIN SALIVARY GLANDS MARRED"/>
    <property type="match status" value="1"/>
</dbReference>
<keyword evidence="2" id="KW-1185">Reference proteome</keyword>
<evidence type="ECO:0000313" key="1">
    <source>
        <dbReference type="EMBL" id="CAD7255143.1"/>
    </source>
</evidence>
<dbReference type="Proteomes" id="UP000677054">
    <property type="component" value="Unassembled WGS sequence"/>
</dbReference>
<proteinExistence type="predicted"/>
<organism evidence="1">
    <name type="scientific">Darwinula stevensoni</name>
    <dbReference type="NCBI Taxonomy" id="69355"/>
    <lineage>
        <taxon>Eukaryota</taxon>
        <taxon>Metazoa</taxon>
        <taxon>Ecdysozoa</taxon>
        <taxon>Arthropoda</taxon>
        <taxon>Crustacea</taxon>
        <taxon>Oligostraca</taxon>
        <taxon>Ostracoda</taxon>
        <taxon>Podocopa</taxon>
        <taxon>Podocopida</taxon>
        <taxon>Darwinulocopina</taxon>
        <taxon>Darwinuloidea</taxon>
        <taxon>Darwinulidae</taxon>
        <taxon>Darwinula</taxon>
    </lineage>
</organism>
<dbReference type="PANTHER" id="PTHR12757">
    <property type="entry name" value="TUMOR NECROSIS FACTOR INDUCED PROTEIN"/>
    <property type="match status" value="1"/>
</dbReference>
<gene>
    <name evidence="1" type="ORF">DSTB1V02_LOCUS14888</name>
</gene>
<dbReference type="InterPro" id="IPR008477">
    <property type="entry name" value="TNFAIP8-like"/>
</dbReference>
<dbReference type="AlphaFoldDB" id="A0A7R9AJX1"/>